<evidence type="ECO:0000313" key="7">
    <source>
        <dbReference type="Proteomes" id="UP000069697"/>
    </source>
</evidence>
<dbReference type="RefSeq" id="WP_062837383.1">
    <property type="nucleotide sequence ID" value="NZ_BCNV01000007.1"/>
</dbReference>
<evidence type="ECO:0000313" key="5">
    <source>
        <dbReference type="EMBL" id="GAS85001.1"/>
    </source>
</evidence>
<dbReference type="Proteomes" id="UP000069697">
    <property type="component" value="Unassembled WGS sequence"/>
</dbReference>
<keyword evidence="3" id="KW-0804">Transcription</keyword>
<dbReference type="Proteomes" id="UP000187134">
    <property type="component" value="Unassembled WGS sequence"/>
</dbReference>
<dbReference type="PANTHER" id="PTHR42756:SF1">
    <property type="entry name" value="TRANSCRIPTIONAL REPRESSOR OF EMRAB OPERON"/>
    <property type="match status" value="1"/>
</dbReference>
<evidence type="ECO:0000313" key="6">
    <source>
        <dbReference type="EMBL" id="OMF14233.1"/>
    </source>
</evidence>
<dbReference type="InterPro" id="IPR036390">
    <property type="entry name" value="WH_DNA-bd_sf"/>
</dbReference>
<dbReference type="Pfam" id="PF01047">
    <property type="entry name" value="MarR"/>
    <property type="match status" value="1"/>
</dbReference>
<evidence type="ECO:0000256" key="2">
    <source>
        <dbReference type="ARBA" id="ARBA00023125"/>
    </source>
</evidence>
<accession>A0A100VSK7</accession>
<reference evidence="6 8" key="3">
    <citation type="submission" date="2016-11" db="EMBL/GenBank/DDBJ databases">
        <title>Paenibacillus species isolates.</title>
        <authorList>
            <person name="Beno S.M."/>
        </authorList>
    </citation>
    <scope>NUCLEOTIDE SEQUENCE [LARGE SCALE GENOMIC DNA]</scope>
    <source>
        <strain evidence="6 8">FSL H8-0246</strain>
    </source>
</reference>
<evidence type="ECO:0000313" key="8">
    <source>
        <dbReference type="Proteomes" id="UP000187134"/>
    </source>
</evidence>
<keyword evidence="2" id="KW-0238">DNA-binding</keyword>
<dbReference type="InterPro" id="IPR036388">
    <property type="entry name" value="WH-like_DNA-bd_sf"/>
</dbReference>
<organism evidence="5 7">
    <name type="scientific">Paenibacillus amylolyticus</name>
    <dbReference type="NCBI Taxonomy" id="1451"/>
    <lineage>
        <taxon>Bacteria</taxon>
        <taxon>Bacillati</taxon>
        <taxon>Bacillota</taxon>
        <taxon>Bacilli</taxon>
        <taxon>Bacillales</taxon>
        <taxon>Paenibacillaceae</taxon>
        <taxon>Paenibacillus</taxon>
    </lineage>
</organism>
<dbReference type="PRINTS" id="PR00598">
    <property type="entry name" value="HTHMARR"/>
</dbReference>
<sequence>MNPVQNDRLMGQLSELVKLKRYKVHEKLVNHPELYPGQPPLLFQLEREDGQSQKNLAEQLRRSPATVTVMLKRMETSGYVRREADPKDLRSLRVFLTDQGRSALQELREVVQELERQAEKDFTPEESQLMSALAQRMLQNLRES</sequence>
<evidence type="ECO:0000256" key="1">
    <source>
        <dbReference type="ARBA" id="ARBA00023015"/>
    </source>
</evidence>
<reference evidence="7" key="2">
    <citation type="submission" date="2016-01" db="EMBL/GenBank/DDBJ databases">
        <title>Draft Genome Sequence of Paenibacillus amylolyticus Heshi-A3 that Was Isolated from Fermented Rice Bran with Aging Salted Mackerel, Which Was Named Heshiko as Traditional Fermented Seafood in Japan.</title>
        <authorList>
            <person name="Akuzawa S."/>
            <person name="Nakagawa J."/>
            <person name="Kanekatsu T."/>
            <person name="Kubota E."/>
            <person name="Ohtake R."/>
            <person name="Suzuki T."/>
            <person name="Kanesaki Y."/>
        </authorList>
    </citation>
    <scope>NUCLEOTIDE SEQUENCE [LARGE SCALE GENOMIC DNA]</scope>
    <source>
        <strain evidence="7">Heshi-A3</strain>
    </source>
</reference>
<comment type="caution">
    <text evidence="5">The sequence shown here is derived from an EMBL/GenBank/DDBJ whole genome shotgun (WGS) entry which is preliminary data.</text>
</comment>
<feature type="domain" description="HTH marR-type" evidence="4">
    <location>
        <begin position="6"/>
        <end position="139"/>
    </location>
</feature>
<dbReference type="EMBL" id="BCNV01000007">
    <property type="protein sequence ID" value="GAS85001.1"/>
    <property type="molecule type" value="Genomic_DNA"/>
</dbReference>
<dbReference type="PROSITE" id="PS50995">
    <property type="entry name" value="HTH_MARR_2"/>
    <property type="match status" value="1"/>
</dbReference>
<keyword evidence="1" id="KW-0805">Transcription regulation</keyword>
<evidence type="ECO:0000259" key="4">
    <source>
        <dbReference type="PROSITE" id="PS50995"/>
    </source>
</evidence>
<dbReference type="EMBL" id="MRTJ01000003">
    <property type="protein sequence ID" value="OMF14233.1"/>
    <property type="molecule type" value="Genomic_DNA"/>
</dbReference>
<evidence type="ECO:0000256" key="3">
    <source>
        <dbReference type="ARBA" id="ARBA00023163"/>
    </source>
</evidence>
<protein>
    <submittedName>
        <fullName evidence="5">Transcriptional regulator</fullName>
    </submittedName>
</protein>
<dbReference type="GO" id="GO:0003700">
    <property type="term" value="F:DNA-binding transcription factor activity"/>
    <property type="evidence" value="ECO:0007669"/>
    <property type="project" value="InterPro"/>
</dbReference>
<dbReference type="SMART" id="SM00347">
    <property type="entry name" value="HTH_MARR"/>
    <property type="match status" value="1"/>
</dbReference>
<name>A0A100VSK7_PAEAM</name>
<dbReference type="Gene3D" id="1.10.10.10">
    <property type="entry name" value="Winged helix-like DNA-binding domain superfamily/Winged helix DNA-binding domain"/>
    <property type="match status" value="1"/>
</dbReference>
<dbReference type="PANTHER" id="PTHR42756">
    <property type="entry name" value="TRANSCRIPTIONAL REGULATOR, MARR"/>
    <property type="match status" value="1"/>
</dbReference>
<dbReference type="AlphaFoldDB" id="A0A100VSK7"/>
<dbReference type="GO" id="GO:0003677">
    <property type="term" value="F:DNA binding"/>
    <property type="evidence" value="ECO:0007669"/>
    <property type="project" value="UniProtKB-KW"/>
</dbReference>
<proteinExistence type="predicted"/>
<dbReference type="InterPro" id="IPR000835">
    <property type="entry name" value="HTH_MarR-typ"/>
</dbReference>
<reference evidence="5 7" key="1">
    <citation type="journal article" date="2016" name="Genome Announc.">
        <title>Draft Genome Sequence of Paenibacillus amylolyticus Heshi-A3, Isolated from Fermented Rice Bran in a Japanese Fermented Seafood Dish.</title>
        <authorList>
            <person name="Akuzawa S."/>
            <person name="Nagaoka J."/>
            <person name="Kanekatsu M."/>
            <person name="Kubota E."/>
            <person name="Ohtake R."/>
            <person name="Suzuki T."/>
            <person name="Kanesaki Y."/>
        </authorList>
    </citation>
    <scope>NUCLEOTIDE SEQUENCE [LARGE SCALE GENOMIC DNA]</scope>
    <source>
        <strain evidence="5 7">Heshi-A3</strain>
    </source>
</reference>
<gene>
    <name evidence="6" type="ORF">BK131_12165</name>
    <name evidence="5" type="ORF">PAHA3_5122</name>
</gene>
<dbReference type="SUPFAM" id="SSF46785">
    <property type="entry name" value="Winged helix' DNA-binding domain"/>
    <property type="match status" value="1"/>
</dbReference>